<dbReference type="RefSeq" id="WP_086886709.1">
    <property type="nucleotide sequence ID" value="NZ_CP019893.1"/>
</dbReference>
<gene>
    <name evidence="1" type="ORF">B1756_00165</name>
</gene>
<dbReference type="OrthoDB" id="11472at2157"/>
<evidence type="ECO:0000313" key="2">
    <source>
        <dbReference type="Proteomes" id="UP000250088"/>
    </source>
</evidence>
<dbReference type="EMBL" id="CP019893">
    <property type="protein sequence ID" value="ARS88328.1"/>
    <property type="molecule type" value="Genomic_DNA"/>
</dbReference>
<reference evidence="2" key="1">
    <citation type="submission" date="2017-02" db="EMBL/GenBank/DDBJ databases">
        <title>Natronthermophilus aegyptiacus gen. nov.,sp. nov., an aerobic, extremely halophilic alkalithermophilic archaeon isolated from the athalassohaline Wadi An Natrun, Egypt.</title>
        <authorList>
            <person name="Zhao B."/>
        </authorList>
    </citation>
    <scope>NUCLEOTIDE SEQUENCE [LARGE SCALE GENOMIC DNA]</scope>
    <source>
        <strain evidence="2">JW/NM-HA 15</strain>
    </source>
</reference>
<keyword evidence="2" id="KW-1185">Reference proteome</keyword>
<dbReference type="GeneID" id="32892446"/>
<dbReference type="AlphaFoldDB" id="A0A2Z2HXY6"/>
<sequence>MTEGEWHGDRAAVLERDEHTCRRCGTTVDEDPAGLRLYPVGDVPREGAIHQSALVTVCTSCFGALRAEPQDGGYDDATLFDLVRKATEREGVTVTAVAAFASLTTGLPDALEESGAENEAAPASPADIADIAAEYRQARREVLLAIDSVDATLEHLHAVDSDALEADLADALREFTGTTTKLQSELRGIVALGETVVAGLERCPGCFDPLVPGNHICAVCGLERVDVDDWTTTDEAGERVVQFEALYGAINQTLQTASGTTEALTERTAIVAEQLQSEQARLE</sequence>
<evidence type="ECO:0000313" key="1">
    <source>
        <dbReference type="EMBL" id="ARS88328.1"/>
    </source>
</evidence>
<proteinExistence type="predicted"/>
<dbReference type="Proteomes" id="UP000250088">
    <property type="component" value="Chromosome"/>
</dbReference>
<name>A0A2Z2HXY6_9EURY</name>
<dbReference type="KEGG" id="naj:B1756_00165"/>
<organism evidence="1 2">
    <name type="scientific">Natrarchaeobaculum aegyptiacum</name>
    <dbReference type="NCBI Taxonomy" id="745377"/>
    <lineage>
        <taxon>Archaea</taxon>
        <taxon>Methanobacteriati</taxon>
        <taxon>Methanobacteriota</taxon>
        <taxon>Stenosarchaea group</taxon>
        <taxon>Halobacteria</taxon>
        <taxon>Halobacteriales</taxon>
        <taxon>Natrialbaceae</taxon>
        <taxon>Natrarchaeobaculum</taxon>
    </lineage>
</organism>
<protein>
    <submittedName>
        <fullName evidence="1">Uncharacterized protein</fullName>
    </submittedName>
</protein>
<accession>A0A2Z2HXY6</accession>